<evidence type="ECO:0000256" key="1">
    <source>
        <dbReference type="SAM" id="SignalP"/>
    </source>
</evidence>
<feature type="chain" id="PRO_5007856887" evidence="1">
    <location>
        <begin position="29"/>
        <end position="343"/>
    </location>
</feature>
<proteinExistence type="predicted"/>
<dbReference type="Proteomes" id="UP000076871">
    <property type="component" value="Unassembled WGS sequence"/>
</dbReference>
<keyword evidence="3" id="KW-1185">Reference proteome</keyword>
<dbReference type="STRING" id="1314785.A0A165DWJ9"/>
<evidence type="ECO:0000313" key="2">
    <source>
        <dbReference type="EMBL" id="KZT05778.1"/>
    </source>
</evidence>
<organism evidence="2 3">
    <name type="scientific">Laetiporus sulphureus 93-53</name>
    <dbReference type="NCBI Taxonomy" id="1314785"/>
    <lineage>
        <taxon>Eukaryota</taxon>
        <taxon>Fungi</taxon>
        <taxon>Dikarya</taxon>
        <taxon>Basidiomycota</taxon>
        <taxon>Agaricomycotina</taxon>
        <taxon>Agaricomycetes</taxon>
        <taxon>Polyporales</taxon>
        <taxon>Laetiporus</taxon>
    </lineage>
</organism>
<gene>
    <name evidence="2" type="ORF">LAESUDRAFT_714743</name>
</gene>
<evidence type="ECO:0000313" key="3">
    <source>
        <dbReference type="Proteomes" id="UP000076871"/>
    </source>
</evidence>
<dbReference type="EMBL" id="KV427628">
    <property type="protein sequence ID" value="KZT05778.1"/>
    <property type="molecule type" value="Genomic_DNA"/>
</dbReference>
<dbReference type="InParanoid" id="A0A165DWJ9"/>
<keyword evidence="1" id="KW-0732">Signal</keyword>
<name>A0A165DWJ9_9APHY</name>
<accession>A0A165DWJ9</accession>
<protein>
    <submittedName>
        <fullName evidence="2">Uncharacterized protein</fullName>
    </submittedName>
</protein>
<dbReference type="RefSeq" id="XP_040763518.1">
    <property type="nucleotide sequence ID" value="XM_040907091.1"/>
</dbReference>
<dbReference type="GeneID" id="63824120"/>
<reference evidence="2 3" key="1">
    <citation type="journal article" date="2016" name="Mol. Biol. Evol.">
        <title>Comparative Genomics of Early-Diverging Mushroom-Forming Fungi Provides Insights into the Origins of Lignocellulose Decay Capabilities.</title>
        <authorList>
            <person name="Nagy L.G."/>
            <person name="Riley R."/>
            <person name="Tritt A."/>
            <person name="Adam C."/>
            <person name="Daum C."/>
            <person name="Floudas D."/>
            <person name="Sun H."/>
            <person name="Yadav J.S."/>
            <person name="Pangilinan J."/>
            <person name="Larsson K.H."/>
            <person name="Matsuura K."/>
            <person name="Barry K."/>
            <person name="Labutti K."/>
            <person name="Kuo R."/>
            <person name="Ohm R.A."/>
            <person name="Bhattacharya S.S."/>
            <person name="Shirouzu T."/>
            <person name="Yoshinaga Y."/>
            <person name="Martin F.M."/>
            <person name="Grigoriev I.V."/>
            <person name="Hibbett D.S."/>
        </authorList>
    </citation>
    <scope>NUCLEOTIDE SEQUENCE [LARGE SCALE GENOMIC DNA]</scope>
    <source>
        <strain evidence="2 3">93-53</strain>
    </source>
</reference>
<sequence length="343" mass="39194">MGCAILTLSHSHLSVLGCLGLLTSHLLSVTVCLDYQKIASLDEPAFRRLTCSHRISSSSALRDLRTGLQDNQTISLKAPPTIFRQDEWRPRTYSITKDSLWFPDDAKSKLKYYRSIPDAQIPTQQANTIEEIELSAFASDAWCDAMLHEMEKLSVAQFAHGDEKEAQAHLHGRSQLMTHWRRRDRYHHSCLILWPQSKKANVDASHELEEVLLEDNLLKAWQWKVQEINNLSAEMQQMEEEFTSYDYWKMQRWSYYLQNQIFSTVTVTSSHEALSPIIRMKCFDVHYAPQAPAAAGLSADIHAKVAAELAAHAGETDSDILGTGNRWTIMLMIQCSVKTMHFR</sequence>
<dbReference type="AlphaFoldDB" id="A0A165DWJ9"/>
<feature type="signal peptide" evidence="1">
    <location>
        <begin position="1"/>
        <end position="28"/>
    </location>
</feature>